<evidence type="ECO:0000259" key="18">
    <source>
        <dbReference type="PROSITE" id="PS50109"/>
    </source>
</evidence>
<evidence type="ECO:0000256" key="4">
    <source>
        <dbReference type="ARBA" id="ARBA00022475"/>
    </source>
</evidence>
<dbReference type="InterPro" id="IPR036890">
    <property type="entry name" value="HATPase_C_sf"/>
</dbReference>
<dbReference type="CDD" id="cd06225">
    <property type="entry name" value="HAMP"/>
    <property type="match status" value="1"/>
</dbReference>
<dbReference type="InterPro" id="IPR050398">
    <property type="entry name" value="HssS/ArlS-like"/>
</dbReference>
<dbReference type="SUPFAM" id="SSF55874">
    <property type="entry name" value="ATPase domain of HSP90 chaperone/DNA topoisomerase II/histidine kinase"/>
    <property type="match status" value="1"/>
</dbReference>
<dbReference type="EMBL" id="JAMKBJ010000008">
    <property type="protein sequence ID" value="MCZ8537538.1"/>
    <property type="molecule type" value="Genomic_DNA"/>
</dbReference>
<keyword evidence="8" id="KW-0547">Nucleotide-binding</keyword>
<dbReference type="InterPro" id="IPR036097">
    <property type="entry name" value="HisK_dim/P_sf"/>
</dbReference>
<dbReference type="SUPFAM" id="SSF47384">
    <property type="entry name" value="Homodimeric domain of signal transducing histidine kinase"/>
    <property type="match status" value="1"/>
</dbReference>
<keyword evidence="5" id="KW-0597">Phosphoprotein</keyword>
<feature type="domain" description="Histidine kinase" evidence="18">
    <location>
        <begin position="245"/>
        <end position="459"/>
    </location>
</feature>
<dbReference type="Gene3D" id="6.10.340.10">
    <property type="match status" value="1"/>
</dbReference>
<protein>
    <recommendedName>
        <fullName evidence="16">Heme sensor protein HssS</fullName>
        <ecNumber evidence="3">2.7.13.3</ecNumber>
    </recommendedName>
</protein>
<keyword evidence="10" id="KW-0067">ATP-binding</keyword>
<feature type="transmembrane region" description="Helical" evidence="17">
    <location>
        <begin position="6"/>
        <end position="27"/>
    </location>
</feature>
<keyword evidence="12" id="KW-0902">Two-component regulatory system</keyword>
<dbReference type="Pfam" id="PF02518">
    <property type="entry name" value="HATPase_c"/>
    <property type="match status" value="1"/>
</dbReference>
<dbReference type="PANTHER" id="PTHR45528">
    <property type="entry name" value="SENSOR HISTIDINE KINASE CPXA"/>
    <property type="match status" value="1"/>
</dbReference>
<dbReference type="PROSITE" id="PS50109">
    <property type="entry name" value="HIS_KIN"/>
    <property type="match status" value="1"/>
</dbReference>
<feature type="domain" description="HAMP" evidence="19">
    <location>
        <begin position="185"/>
        <end position="237"/>
    </location>
</feature>
<evidence type="ECO:0000259" key="19">
    <source>
        <dbReference type="PROSITE" id="PS50885"/>
    </source>
</evidence>
<keyword evidence="13" id="KW-0843">Virulence</keyword>
<evidence type="ECO:0000256" key="6">
    <source>
        <dbReference type="ARBA" id="ARBA00022679"/>
    </source>
</evidence>
<evidence type="ECO:0000256" key="9">
    <source>
        <dbReference type="ARBA" id="ARBA00022777"/>
    </source>
</evidence>
<dbReference type="Proteomes" id="UP001152173">
    <property type="component" value="Unassembled WGS sequence"/>
</dbReference>
<evidence type="ECO:0000256" key="17">
    <source>
        <dbReference type="SAM" id="Phobius"/>
    </source>
</evidence>
<keyword evidence="6" id="KW-0808">Transferase</keyword>
<evidence type="ECO:0000256" key="14">
    <source>
        <dbReference type="ARBA" id="ARBA00023136"/>
    </source>
</evidence>
<dbReference type="SMART" id="SM00387">
    <property type="entry name" value="HATPase_c"/>
    <property type="match status" value="1"/>
</dbReference>
<gene>
    <name evidence="20" type="ORF">M9R32_10130</name>
</gene>
<comment type="caution">
    <text evidence="20">The sequence shown here is derived from an EMBL/GenBank/DDBJ whole genome shotgun (WGS) entry which is preliminary data.</text>
</comment>
<comment type="catalytic activity">
    <reaction evidence="1">
        <text>ATP + protein L-histidine = ADP + protein N-phospho-L-histidine.</text>
        <dbReference type="EC" id="2.7.13.3"/>
    </reaction>
</comment>
<comment type="subcellular location">
    <subcellularLocation>
        <location evidence="2">Cell membrane</location>
        <topology evidence="2">Multi-pass membrane protein</topology>
    </subcellularLocation>
</comment>
<dbReference type="InterPro" id="IPR003594">
    <property type="entry name" value="HATPase_dom"/>
</dbReference>
<evidence type="ECO:0000256" key="13">
    <source>
        <dbReference type="ARBA" id="ARBA00023026"/>
    </source>
</evidence>
<dbReference type="EC" id="2.7.13.3" evidence="3"/>
<keyword evidence="9 20" id="KW-0418">Kinase</keyword>
<dbReference type="PRINTS" id="PR00344">
    <property type="entry name" value="BCTRLSENSOR"/>
</dbReference>
<proteinExistence type="predicted"/>
<dbReference type="InterPro" id="IPR004358">
    <property type="entry name" value="Sig_transdc_His_kin-like_C"/>
</dbReference>
<dbReference type="GO" id="GO:0005524">
    <property type="term" value="F:ATP binding"/>
    <property type="evidence" value="ECO:0007669"/>
    <property type="project" value="UniProtKB-KW"/>
</dbReference>
<dbReference type="GO" id="GO:0000155">
    <property type="term" value="F:phosphorelay sensor kinase activity"/>
    <property type="evidence" value="ECO:0007669"/>
    <property type="project" value="InterPro"/>
</dbReference>
<evidence type="ECO:0000256" key="10">
    <source>
        <dbReference type="ARBA" id="ARBA00022840"/>
    </source>
</evidence>
<feature type="transmembrane region" description="Helical" evidence="17">
    <location>
        <begin position="161"/>
        <end position="184"/>
    </location>
</feature>
<accession>A0A9X3LGJ1</accession>
<dbReference type="FunFam" id="3.30.565.10:FF:000006">
    <property type="entry name" value="Sensor histidine kinase WalK"/>
    <property type="match status" value="1"/>
</dbReference>
<keyword evidence="11 17" id="KW-1133">Transmembrane helix</keyword>
<dbReference type="Gene3D" id="3.30.565.10">
    <property type="entry name" value="Histidine kinase-like ATPase, C-terminal domain"/>
    <property type="match status" value="1"/>
</dbReference>
<dbReference type="InterPro" id="IPR003660">
    <property type="entry name" value="HAMP_dom"/>
</dbReference>
<dbReference type="RefSeq" id="WP_269926631.1">
    <property type="nucleotide sequence ID" value="NZ_JAMKBJ010000008.1"/>
</dbReference>
<keyword evidence="4" id="KW-1003">Cell membrane</keyword>
<dbReference type="CDD" id="cd00082">
    <property type="entry name" value="HisKA"/>
    <property type="match status" value="1"/>
</dbReference>
<evidence type="ECO:0000256" key="3">
    <source>
        <dbReference type="ARBA" id="ARBA00012438"/>
    </source>
</evidence>
<evidence type="ECO:0000256" key="1">
    <source>
        <dbReference type="ARBA" id="ARBA00000085"/>
    </source>
</evidence>
<dbReference type="Pfam" id="PF00672">
    <property type="entry name" value="HAMP"/>
    <property type="match status" value="1"/>
</dbReference>
<reference evidence="20" key="1">
    <citation type="submission" date="2022-05" db="EMBL/GenBank/DDBJ databases">
        <authorList>
            <person name="Colautti A."/>
            <person name="Iacumin L."/>
        </authorList>
    </citation>
    <scope>NUCLEOTIDE SEQUENCE</scope>
    <source>
        <strain evidence="20">SK 55</strain>
    </source>
</reference>
<name>A0A9X3LGJ1_9BACL</name>
<comment type="function">
    <text evidence="15">Member of the two-component regulatory system HssS/HssR involved in intracellular heme homeostasis and tempering of staphylococcal virulence. HssS functions as a heme sensor histidine kinase which is autophosphorylated at a histidine residue and transfers its phosphate group to an aspartate residue of HssR. HssR/HssS activates the expression of hrtAB, an efflux pump, in response to extracellular heme, hemin, hemoglobin or blood.</text>
</comment>
<dbReference type="InterPro" id="IPR003661">
    <property type="entry name" value="HisK_dim/P_dom"/>
</dbReference>
<evidence type="ECO:0000256" key="5">
    <source>
        <dbReference type="ARBA" id="ARBA00022553"/>
    </source>
</evidence>
<evidence type="ECO:0000313" key="21">
    <source>
        <dbReference type="Proteomes" id="UP001152173"/>
    </source>
</evidence>
<dbReference type="InterPro" id="IPR005467">
    <property type="entry name" value="His_kinase_dom"/>
</dbReference>
<dbReference type="SMART" id="SM00388">
    <property type="entry name" value="HisKA"/>
    <property type="match status" value="1"/>
</dbReference>
<evidence type="ECO:0000256" key="7">
    <source>
        <dbReference type="ARBA" id="ARBA00022692"/>
    </source>
</evidence>
<dbReference type="PANTHER" id="PTHR45528:SF11">
    <property type="entry name" value="HISTIDINE KINASE"/>
    <property type="match status" value="1"/>
</dbReference>
<evidence type="ECO:0000256" key="11">
    <source>
        <dbReference type="ARBA" id="ARBA00022989"/>
    </source>
</evidence>
<dbReference type="Pfam" id="PF00512">
    <property type="entry name" value="HisKA"/>
    <property type="match status" value="1"/>
</dbReference>
<keyword evidence="14 17" id="KW-0472">Membrane</keyword>
<evidence type="ECO:0000256" key="8">
    <source>
        <dbReference type="ARBA" id="ARBA00022741"/>
    </source>
</evidence>
<evidence type="ECO:0000256" key="15">
    <source>
        <dbReference type="ARBA" id="ARBA00037219"/>
    </source>
</evidence>
<sequence length="459" mass="52250">MKSLYSKFVVVTLAIMVGSATLGFLLVNTYYHQQLKEQNDTKNVGIAREMVAFIEKNPNVPLAESLEVYGSSGYQLFLTNDKGDNNFYGGPFRDSSLPISIKKAVLDGEIYHGMRDYPKETFVTGFFSNELKNTVGVPFTYNDERYALFIRPNIKLLFTEVHVLLGGLAAAMLIFSLLAMLIVARKMIQPITVLTEATRKMANERFDGAIAISTKDEIGQLAKSFQLMADRLKENDQVRKDFMSHVSHDFQSPLQNIQGYSQLLADESVTPTDRKHYAEIVELESKRLSALTKQLLYLTTLDNESYQPTIERVSIKEQIERTMRQNEWRFEDLQLDVRMDMPNLLTQGNPEMLMQVWENLITNAVKYNQPRGFIQITGYELDNELHVTIKDSGIGMTVEQSEKAFDRFYRADLSRTREKEGTGLGLAIVSEIVKRHRGFVKIESELGVGTLIHITLPKL</sequence>
<evidence type="ECO:0000256" key="16">
    <source>
        <dbReference type="ARBA" id="ARBA00040841"/>
    </source>
</evidence>
<keyword evidence="21" id="KW-1185">Reference proteome</keyword>
<dbReference type="Gene3D" id="1.10.287.130">
    <property type="match status" value="1"/>
</dbReference>
<dbReference type="PROSITE" id="PS50885">
    <property type="entry name" value="HAMP"/>
    <property type="match status" value="1"/>
</dbReference>
<dbReference type="SUPFAM" id="SSF158472">
    <property type="entry name" value="HAMP domain-like"/>
    <property type="match status" value="1"/>
</dbReference>
<evidence type="ECO:0000256" key="12">
    <source>
        <dbReference type="ARBA" id="ARBA00023012"/>
    </source>
</evidence>
<organism evidence="20 21">
    <name type="scientific">Paenisporosarcina quisquiliarum</name>
    <dbReference type="NCBI Taxonomy" id="365346"/>
    <lineage>
        <taxon>Bacteria</taxon>
        <taxon>Bacillati</taxon>
        <taxon>Bacillota</taxon>
        <taxon>Bacilli</taxon>
        <taxon>Bacillales</taxon>
        <taxon>Caryophanaceae</taxon>
        <taxon>Paenisporosarcina</taxon>
    </lineage>
</organism>
<dbReference type="GO" id="GO:0005886">
    <property type="term" value="C:plasma membrane"/>
    <property type="evidence" value="ECO:0007669"/>
    <property type="project" value="UniProtKB-SubCell"/>
</dbReference>
<evidence type="ECO:0000256" key="2">
    <source>
        <dbReference type="ARBA" id="ARBA00004651"/>
    </source>
</evidence>
<dbReference type="AlphaFoldDB" id="A0A9X3LGJ1"/>
<dbReference type="SMART" id="SM00304">
    <property type="entry name" value="HAMP"/>
    <property type="match status" value="1"/>
</dbReference>
<evidence type="ECO:0000313" key="20">
    <source>
        <dbReference type="EMBL" id="MCZ8537538.1"/>
    </source>
</evidence>
<keyword evidence="7 17" id="KW-0812">Transmembrane</keyword>